<sequence>MALKNIIGIDHAVVMVRDLDKAAENYRQLGFTLSPRGTHSAHMGTGNYTIMFDPDYMELLGVLVATEHNAPAHAFVDRHGEGIERIAFTAVDSAAGAEEIRARGLTPIGPTDFERPVTLPDGTISAAKFRTFMWPTAEAPGGVRIFACQHKTRETVWIPELMKHANAAKRIKQTLIATSEPAQDAAHLGRLIDREPKAEADGAVAVPSGGDRADFVYLTLGQLGKRYPGVPLTGLSARGGAALVLISGDLEATEKALGPAALHSGAAICVPPAKANGTLLAFVAG</sequence>
<dbReference type="Pfam" id="PF13468">
    <property type="entry name" value="Glyoxalase_3"/>
    <property type="match status" value="1"/>
</dbReference>
<dbReference type="EMBL" id="CP096255">
    <property type="protein sequence ID" value="UPT85394.1"/>
    <property type="molecule type" value="Genomic_DNA"/>
</dbReference>
<dbReference type="PANTHER" id="PTHR40265:SF1">
    <property type="entry name" value="GLYOXALASE-LIKE DOMAIN-CONTAINING PROTEIN"/>
    <property type="match status" value="1"/>
</dbReference>
<gene>
    <name evidence="1" type="ORF">HAP41_0000034550</name>
</gene>
<evidence type="ECO:0000313" key="1">
    <source>
        <dbReference type="EMBL" id="UPT85394.1"/>
    </source>
</evidence>
<dbReference type="Gene3D" id="3.10.180.10">
    <property type="entry name" value="2,3-Dihydroxybiphenyl 1,2-Dioxygenase, domain 1"/>
    <property type="match status" value="1"/>
</dbReference>
<evidence type="ECO:0000313" key="2">
    <source>
        <dbReference type="Proteomes" id="UP000551709"/>
    </source>
</evidence>
<dbReference type="Proteomes" id="UP000551709">
    <property type="component" value="Chromosome"/>
</dbReference>
<dbReference type="InterPro" id="IPR025870">
    <property type="entry name" value="Glyoxalase-like_dom"/>
</dbReference>
<dbReference type="AlphaFoldDB" id="A0A8T5V7V1"/>
<name>A0A8T5V7V1_9BRAD</name>
<proteinExistence type="predicted"/>
<protein>
    <submittedName>
        <fullName evidence="1">VOC family protein</fullName>
    </submittedName>
</protein>
<dbReference type="RefSeq" id="WP_166088708.1">
    <property type="nucleotide sequence ID" value="NZ_CP096255.1"/>
</dbReference>
<dbReference type="InterPro" id="IPR037523">
    <property type="entry name" value="VOC_core"/>
</dbReference>
<dbReference type="SUPFAM" id="SSF54593">
    <property type="entry name" value="Glyoxalase/Bleomycin resistance protein/Dihydroxybiphenyl dioxygenase"/>
    <property type="match status" value="1"/>
</dbReference>
<reference evidence="1" key="2">
    <citation type="submission" date="2022-04" db="EMBL/GenBank/DDBJ databases">
        <authorList>
            <person name="Bromfield E.S.P."/>
            <person name="Cloutier S."/>
        </authorList>
    </citation>
    <scope>NUCLEOTIDE SEQUENCE</scope>
    <source>
        <strain evidence="1">1S5</strain>
    </source>
</reference>
<dbReference type="PROSITE" id="PS51819">
    <property type="entry name" value="VOC"/>
    <property type="match status" value="1"/>
</dbReference>
<dbReference type="PANTHER" id="PTHR40265">
    <property type="entry name" value="BLL2707 PROTEIN"/>
    <property type="match status" value="1"/>
</dbReference>
<organism evidence="1 2">
    <name type="scientific">Bradyrhizobium barranii subsp. apii</name>
    <dbReference type="NCBI Taxonomy" id="2819348"/>
    <lineage>
        <taxon>Bacteria</taxon>
        <taxon>Pseudomonadati</taxon>
        <taxon>Pseudomonadota</taxon>
        <taxon>Alphaproteobacteria</taxon>
        <taxon>Hyphomicrobiales</taxon>
        <taxon>Nitrobacteraceae</taxon>
        <taxon>Bradyrhizobium</taxon>
        <taxon>Bradyrhizobium barranii</taxon>
    </lineage>
</organism>
<dbReference type="InterPro" id="IPR029068">
    <property type="entry name" value="Glyas_Bleomycin-R_OHBP_Dase"/>
</dbReference>
<accession>A0A8T5V7V1</accession>
<reference evidence="1" key="1">
    <citation type="journal article" date="2017" name="Syst. Appl. Microbiol.">
        <title>Soybeans inoculated with root zone soils of Canadian native legumes harbour diverse and novel Bradyrhizobium spp. that possess agricultural potential.</title>
        <authorList>
            <person name="Bromfield E.S.P."/>
            <person name="Cloutier S."/>
            <person name="Tambong J.T."/>
            <person name="Tran Thi T.V."/>
        </authorList>
    </citation>
    <scope>NUCLEOTIDE SEQUENCE</scope>
    <source>
        <strain evidence="1">1S5</strain>
    </source>
</reference>